<evidence type="ECO:0000313" key="3">
    <source>
        <dbReference type="Proteomes" id="UP001185092"/>
    </source>
</evidence>
<gene>
    <name evidence="2" type="ORF">HNQ88_002454</name>
</gene>
<keyword evidence="3" id="KW-1185">Reference proteome</keyword>
<keyword evidence="1" id="KW-0472">Membrane</keyword>
<dbReference type="AlphaFoldDB" id="A0AAE3XM18"/>
<dbReference type="RefSeq" id="WP_309939083.1">
    <property type="nucleotide sequence ID" value="NZ_AP025305.1"/>
</dbReference>
<accession>A0AAE3XM18</accession>
<reference evidence="2" key="1">
    <citation type="submission" date="2023-07" db="EMBL/GenBank/DDBJ databases">
        <title>Genomic Encyclopedia of Type Strains, Phase IV (KMG-IV): sequencing the most valuable type-strain genomes for metagenomic binning, comparative biology and taxonomic classification.</title>
        <authorList>
            <person name="Goeker M."/>
        </authorList>
    </citation>
    <scope>NUCLEOTIDE SEQUENCE</scope>
    <source>
        <strain evidence="2">DSM 26174</strain>
    </source>
</reference>
<evidence type="ECO:0000256" key="1">
    <source>
        <dbReference type="SAM" id="Phobius"/>
    </source>
</evidence>
<dbReference type="Proteomes" id="UP001185092">
    <property type="component" value="Unassembled WGS sequence"/>
</dbReference>
<sequence>MREGYKTKSTLFFILFFICVNATFILISHYNTEKVDSSEIFAKISKSKKIKNPYFFTEAGLAGLELNSNPNIDEKSLMDHFKGTTIIENIAQEDSPAFRYFDIVDDKMEHSYFKMTPKNSEKVELVLSYVSKASDIYKVNIGAPVKTVITKRKNPKHYQKGESHYLLYKGSHIFYQISNPEIELASYQGDVLEKSESKNWFVIGIGWSKELINEPNFNLE</sequence>
<keyword evidence="1" id="KW-1133">Transmembrane helix</keyword>
<dbReference type="EMBL" id="JAVDQD010000002">
    <property type="protein sequence ID" value="MDR6239417.1"/>
    <property type="molecule type" value="Genomic_DNA"/>
</dbReference>
<protein>
    <submittedName>
        <fullName evidence="2">Uncharacterized protein</fullName>
    </submittedName>
</protein>
<feature type="transmembrane region" description="Helical" evidence="1">
    <location>
        <begin position="12"/>
        <end position="30"/>
    </location>
</feature>
<name>A0AAE3XM18_9BACT</name>
<comment type="caution">
    <text evidence="2">The sequence shown here is derived from an EMBL/GenBank/DDBJ whole genome shotgun (WGS) entry which is preliminary data.</text>
</comment>
<evidence type="ECO:0000313" key="2">
    <source>
        <dbReference type="EMBL" id="MDR6239417.1"/>
    </source>
</evidence>
<organism evidence="2 3">
    <name type="scientific">Aureibacter tunicatorum</name>
    <dbReference type="NCBI Taxonomy" id="866807"/>
    <lineage>
        <taxon>Bacteria</taxon>
        <taxon>Pseudomonadati</taxon>
        <taxon>Bacteroidota</taxon>
        <taxon>Cytophagia</taxon>
        <taxon>Cytophagales</taxon>
        <taxon>Persicobacteraceae</taxon>
        <taxon>Aureibacter</taxon>
    </lineage>
</organism>
<keyword evidence="1" id="KW-0812">Transmembrane</keyword>
<proteinExistence type="predicted"/>